<sequence length="553" mass="61584">MSDNNIGNDVPMHETTPGKSAWDAFDAGDEESTTAQQPQKDAPAPETVAPSDEVPEVGSEEKDDGVFDPGPDLREFPANATVELPLFKDINEKQKKAITPAESINLLFATYRQIAHITANVKSLGGLPDPESSMDWVLAAGSAVNFMAPADEENVTYAAWQADRDWAQYLNHGADRLRAARPKIQESNAPKLSGQAAIRRVQARMSLGGHAQWPMYNSMFWVTFIPPQEAALLELDRRIQTEKIKLGRQTKGAVFDNDRIYIIKYVMDLILDHVDDTSLEYSSEEGKRQAIKDHLLITDIPSMILGFVSCIYPNGYPLSQPCTADLSKCHHVNRGVVDLNKLLFVDRKRFSEDQRRFMSKNRAGASMKLDDVKAMQSSFPVPASATIDLGNQMTMELRVPTYTEYEDSGLRWVDGIVEQTDAAFGSVLHGVDRDVYIQQLATVETLRNYSMYFGRIIIDAGEMSESVIDSVSTLEELSRTFSADREIVDLIVGTVDQFVEDATTTVIGIVNYACERCGETQLRPDAKEQIILPLDVVSTFFTLVSNRLQKILL</sequence>
<dbReference type="EMBL" id="LR881104">
    <property type="protein sequence ID" value="CAD5236095.1"/>
    <property type="molecule type" value="Genomic_DNA"/>
</dbReference>
<organism evidence="2 3">
    <name type="scientific">Klebsiella phage vB_KvM-Eowyn</name>
    <dbReference type="NCBI Taxonomy" id="2762819"/>
    <lineage>
        <taxon>Viruses</taxon>
        <taxon>Duplodnaviria</taxon>
        <taxon>Heunggongvirae</taxon>
        <taxon>Uroviricota</taxon>
        <taxon>Caudoviricetes</taxon>
        <taxon>Chimalliviridae</taxon>
        <taxon>Eowynvirus</taxon>
        <taxon>Eowynvirus eowyn</taxon>
    </lineage>
</organism>
<accession>A0A7R8R5F3</accession>
<keyword evidence="3" id="KW-1185">Reference proteome</keyword>
<proteinExistence type="predicted"/>
<reference evidence="2 3" key="1">
    <citation type="submission" date="2020-09" db="EMBL/GenBank/DDBJ databases">
        <authorList>
            <person name="Jameson E."/>
        </authorList>
    </citation>
    <scope>NUCLEOTIDE SEQUENCE [LARGE SCALE GENOMIC DNA]</scope>
</reference>
<evidence type="ECO:0000256" key="1">
    <source>
        <dbReference type="SAM" id="MobiDB-lite"/>
    </source>
</evidence>
<dbReference type="Proteomes" id="UP000596247">
    <property type="component" value="Chromosome"/>
</dbReference>
<name>A0A7R8R5F3_9CAUD</name>
<evidence type="ECO:0000313" key="3">
    <source>
        <dbReference type="Proteomes" id="UP000596247"/>
    </source>
</evidence>
<evidence type="ECO:0000313" key="2">
    <source>
        <dbReference type="EMBL" id="CAD5236095.1"/>
    </source>
</evidence>
<gene>
    <name evidence="2" type="ORF">LLCLJKAH_00106</name>
</gene>
<feature type="region of interest" description="Disordered" evidence="1">
    <location>
        <begin position="1"/>
        <end position="75"/>
    </location>
</feature>
<protein>
    <submittedName>
        <fullName evidence="2">Uncharacterized protein</fullName>
    </submittedName>
</protein>